<dbReference type="AlphaFoldDB" id="B9FA21"/>
<dbReference type="Pfam" id="PF00462">
    <property type="entry name" value="Glutaredoxin"/>
    <property type="match status" value="1"/>
</dbReference>
<reference evidence="3" key="1">
    <citation type="journal article" date="2005" name="PLoS Biol.">
        <title>The genomes of Oryza sativa: a history of duplications.</title>
        <authorList>
            <person name="Yu J."/>
            <person name="Wang J."/>
            <person name="Lin W."/>
            <person name="Li S."/>
            <person name="Li H."/>
            <person name="Zhou J."/>
            <person name="Ni P."/>
            <person name="Dong W."/>
            <person name="Hu S."/>
            <person name="Zeng C."/>
            <person name="Zhang J."/>
            <person name="Zhang Y."/>
            <person name="Li R."/>
            <person name="Xu Z."/>
            <person name="Li S."/>
            <person name="Li X."/>
            <person name="Zheng H."/>
            <person name="Cong L."/>
            <person name="Lin L."/>
            <person name="Yin J."/>
            <person name="Geng J."/>
            <person name="Li G."/>
            <person name="Shi J."/>
            <person name="Liu J."/>
            <person name="Lv H."/>
            <person name="Li J."/>
            <person name="Wang J."/>
            <person name="Deng Y."/>
            <person name="Ran L."/>
            <person name="Shi X."/>
            <person name="Wang X."/>
            <person name="Wu Q."/>
            <person name="Li C."/>
            <person name="Ren X."/>
            <person name="Wang J."/>
            <person name="Wang X."/>
            <person name="Li D."/>
            <person name="Liu D."/>
            <person name="Zhang X."/>
            <person name="Ji Z."/>
            <person name="Zhao W."/>
            <person name="Sun Y."/>
            <person name="Zhang Z."/>
            <person name="Bao J."/>
            <person name="Han Y."/>
            <person name="Dong L."/>
            <person name="Ji J."/>
            <person name="Chen P."/>
            <person name="Wu S."/>
            <person name="Liu J."/>
            <person name="Xiao Y."/>
            <person name="Bu D."/>
            <person name="Tan J."/>
            <person name="Yang L."/>
            <person name="Ye C."/>
            <person name="Zhang J."/>
            <person name="Xu J."/>
            <person name="Zhou Y."/>
            <person name="Yu Y."/>
            <person name="Zhang B."/>
            <person name="Zhuang S."/>
            <person name="Wei H."/>
            <person name="Liu B."/>
            <person name="Lei M."/>
            <person name="Yu H."/>
            <person name="Li Y."/>
            <person name="Xu H."/>
            <person name="Wei S."/>
            <person name="He X."/>
            <person name="Fang L."/>
            <person name="Zhang Z."/>
            <person name="Zhang Y."/>
            <person name="Huang X."/>
            <person name="Su Z."/>
            <person name="Tong W."/>
            <person name="Li J."/>
            <person name="Tong Z."/>
            <person name="Li S."/>
            <person name="Ye J."/>
            <person name="Wang L."/>
            <person name="Fang L."/>
            <person name="Lei T."/>
            <person name="Chen C."/>
            <person name="Chen H."/>
            <person name="Xu Z."/>
            <person name="Li H."/>
            <person name="Huang H."/>
            <person name="Zhang F."/>
            <person name="Xu H."/>
            <person name="Li N."/>
            <person name="Zhao C."/>
            <person name="Li S."/>
            <person name="Dong L."/>
            <person name="Huang Y."/>
            <person name="Li L."/>
            <person name="Xi Y."/>
            <person name="Qi Q."/>
            <person name="Li W."/>
            <person name="Zhang B."/>
            <person name="Hu W."/>
            <person name="Zhang Y."/>
            <person name="Tian X."/>
            <person name="Jiao Y."/>
            <person name="Liang X."/>
            <person name="Jin J."/>
            <person name="Gao L."/>
            <person name="Zheng W."/>
            <person name="Hao B."/>
            <person name="Liu S."/>
            <person name="Wang W."/>
            <person name="Yuan L."/>
            <person name="Cao M."/>
            <person name="McDermott J."/>
            <person name="Samudrala R."/>
            <person name="Wang J."/>
            <person name="Wong G.K."/>
            <person name="Yang H."/>
        </authorList>
    </citation>
    <scope>NUCLEOTIDE SEQUENCE [LARGE SCALE GENOMIC DNA]</scope>
</reference>
<dbReference type="PROSITE" id="PS51354">
    <property type="entry name" value="GLUTAREDOXIN_2"/>
    <property type="match status" value="1"/>
</dbReference>
<dbReference type="PANTHER" id="PTHR31182:SF15">
    <property type="entry name" value="F26K24.5 PROTEIN"/>
    <property type="match status" value="1"/>
</dbReference>
<dbReference type="PANTHER" id="PTHR31182">
    <property type="entry name" value="C2 NT-TYPE DOMAIN-CONTAINING PROTEIN"/>
    <property type="match status" value="1"/>
</dbReference>
<feature type="region of interest" description="Disordered" evidence="1">
    <location>
        <begin position="21"/>
        <end position="78"/>
    </location>
</feature>
<name>B9FA21_ORYSJ</name>
<feature type="compositionally biased region" description="Pro residues" evidence="1">
    <location>
        <begin position="31"/>
        <end position="42"/>
    </location>
</feature>
<dbReference type="InterPro" id="IPR036249">
    <property type="entry name" value="Thioredoxin-like_sf"/>
</dbReference>
<reference evidence="3" key="2">
    <citation type="submission" date="2008-12" db="EMBL/GenBank/DDBJ databases">
        <title>Improved gene annotation of the rice (Oryza sativa) genomes.</title>
        <authorList>
            <person name="Wang J."/>
            <person name="Li R."/>
            <person name="Fan W."/>
            <person name="Huang Q."/>
            <person name="Zhang J."/>
            <person name="Zhou Y."/>
            <person name="Hu Y."/>
            <person name="Zi S."/>
            <person name="Li J."/>
            <person name="Ni P."/>
            <person name="Zheng H."/>
            <person name="Zhang Y."/>
            <person name="Zhao M."/>
            <person name="Hao Q."/>
            <person name="McDermott J."/>
            <person name="Samudrala R."/>
            <person name="Kristiansen K."/>
            <person name="Wong G.K.-S."/>
        </authorList>
    </citation>
    <scope>NUCLEOTIDE SEQUENCE</scope>
</reference>
<dbReference type="Proteomes" id="UP000007752">
    <property type="component" value="Chromosome 3"/>
</dbReference>
<proteinExistence type="predicted"/>
<gene>
    <name evidence="3" type="ORF">OsJ_11915</name>
</gene>
<accession>B9FA21</accession>
<dbReference type="EMBL" id="CM000140">
    <property type="protein sequence ID" value="EEE59599.1"/>
    <property type="molecule type" value="Genomic_DNA"/>
</dbReference>
<feature type="region of interest" description="Disordered" evidence="1">
    <location>
        <begin position="352"/>
        <end position="373"/>
    </location>
</feature>
<dbReference type="InterPro" id="IPR002109">
    <property type="entry name" value="Glutaredoxin"/>
</dbReference>
<sequence>MRGLRSRILRTLQSFPNAVNVQPGLLLPAPDVQPSPPPPPKAPCRSQEEQPDGGGGGGGDDKENVSPEVAPRKAKKMRVSLGAAEDEAAAYYRRPDPATATLFDPDLLAAFRGAVDAYARALQEAKRRDDDDNDGFFLLDEEEGCGVAGGVGFGVDEDPLEGFETRCPPGGERAVVLYTTSLRGVRKTFEDCATVRRLLEGLRVAFLERDVSMHAPYRDELRALLVGLDDAAVPPPAVRGRPVSGRRQRGGHPARSRRAFGPGVPAGGKPRRGRRRVRRLRRRLAANRGPKIKPSILGTASLNLADYASAAEENIEIILPLSVPNGSAESAPSLHLTLGMVELRAFQETSDASQRSAMAAPLSPSSGDSAPVGKDEVSVIRAGLRKVKILTDLVSTRRSKKTSQDDESSEEKCYVNSDGAEYPCDIESLDDDLDDRAQQDEVGDSTVRKSFSYGSLQSVNYVGGLVYAHAKIDGEHEDWIYYSHRKSDAGYHVEGKPSSTVEETMLPTVKRSILPWRKRKLSLRSLKAKGEPLLKKAYGEEGGDDIDYDRRLLTSSDGSVSEGSRGEDGSINGMVSEFGDDNFVVGNWELKEIVSRDGHLKLSSHVFFASIDQRSERAAGESACTALVAVIADWFQSNQDIMPIQSQFDSLIREGSLEWRNLCENLMYRERFPDKHFDLETVLQAKIRPLTVSSSKSFIGFFQPEGADDMHRFDFLDGAMSFDSIWAEISKAAEYSSSDNPNLYIVSWNDHFFLLKVERDAYYIIDTLGERLYEGCNQAYILKFDNDTMIHKLPEKAPSSPNSSGPLKDSSRSSSVEQDSEDGTEENILVSKGKESCKEYIKSFLAAIPIRELQVDIKKGLMASTPLHHRLQIEFHYTASSPKEITSAPQILTIEAPF</sequence>
<evidence type="ECO:0000313" key="3">
    <source>
        <dbReference type="EMBL" id="EEE59599.1"/>
    </source>
</evidence>
<organism evidence="3">
    <name type="scientific">Oryza sativa subsp. japonica</name>
    <name type="common">Rice</name>
    <dbReference type="NCBI Taxonomy" id="39947"/>
    <lineage>
        <taxon>Eukaryota</taxon>
        <taxon>Viridiplantae</taxon>
        <taxon>Streptophyta</taxon>
        <taxon>Embryophyta</taxon>
        <taxon>Tracheophyta</taxon>
        <taxon>Spermatophyta</taxon>
        <taxon>Magnoliopsida</taxon>
        <taxon>Liliopsida</taxon>
        <taxon>Poales</taxon>
        <taxon>Poaceae</taxon>
        <taxon>BOP clade</taxon>
        <taxon>Oryzoideae</taxon>
        <taxon>Oryzeae</taxon>
        <taxon>Oryzinae</taxon>
        <taxon>Oryza</taxon>
        <taxon>Oryza sativa</taxon>
    </lineage>
</organism>
<protein>
    <recommendedName>
        <fullName evidence="2">Glutaredoxin domain-containing protein</fullName>
    </recommendedName>
</protein>
<feature type="region of interest" description="Disordered" evidence="1">
    <location>
        <begin position="793"/>
        <end position="829"/>
    </location>
</feature>
<feature type="region of interest" description="Disordered" evidence="1">
    <location>
        <begin position="236"/>
        <end position="276"/>
    </location>
</feature>
<feature type="domain" description="Glutaredoxin" evidence="2">
    <location>
        <begin position="175"/>
        <end position="225"/>
    </location>
</feature>
<dbReference type="SUPFAM" id="SSF52833">
    <property type="entry name" value="Thioredoxin-like"/>
    <property type="match status" value="1"/>
</dbReference>
<evidence type="ECO:0000259" key="2">
    <source>
        <dbReference type="Pfam" id="PF00462"/>
    </source>
</evidence>
<dbReference type="Gene3D" id="3.40.30.10">
    <property type="entry name" value="Glutaredoxin"/>
    <property type="match status" value="1"/>
</dbReference>
<evidence type="ECO:0000256" key="1">
    <source>
        <dbReference type="SAM" id="MobiDB-lite"/>
    </source>
</evidence>
<feature type="compositionally biased region" description="Basic residues" evidence="1">
    <location>
        <begin position="244"/>
        <end position="258"/>
    </location>
</feature>
<feature type="region of interest" description="Disordered" evidence="1">
    <location>
        <begin position="396"/>
        <end position="417"/>
    </location>
</feature>